<feature type="compositionally biased region" description="Basic and acidic residues" evidence="11">
    <location>
        <begin position="184"/>
        <end position="195"/>
    </location>
</feature>
<dbReference type="SMART" id="SM00234">
    <property type="entry name" value="START"/>
    <property type="match status" value="1"/>
</dbReference>
<protein>
    <submittedName>
        <fullName evidence="14">Uncharacterized protein</fullName>
    </submittedName>
</protein>
<feature type="region of interest" description="Disordered" evidence="11">
    <location>
        <begin position="184"/>
        <end position="204"/>
    </location>
</feature>
<keyword evidence="7" id="KW-0804">Transcription</keyword>
<reference evidence="15" key="1">
    <citation type="submission" date="2024-06" db="EMBL/GenBank/DDBJ databases">
        <authorList>
            <person name="Ryan C."/>
        </authorList>
    </citation>
    <scope>NUCLEOTIDE SEQUENCE [LARGE SCALE GENOMIC DNA]</scope>
</reference>
<dbReference type="InterPro" id="IPR042160">
    <property type="entry name" value="HD-Zip_IV"/>
</dbReference>
<dbReference type="Proteomes" id="UP001497457">
    <property type="component" value="Chromosome 29rd"/>
</dbReference>
<evidence type="ECO:0000256" key="7">
    <source>
        <dbReference type="ARBA" id="ARBA00023163"/>
    </source>
</evidence>
<keyword evidence="3" id="KW-0805">Transcription regulation</keyword>
<organism evidence="14 15">
    <name type="scientific">Urochloa decumbens</name>
    <dbReference type="NCBI Taxonomy" id="240449"/>
    <lineage>
        <taxon>Eukaryota</taxon>
        <taxon>Viridiplantae</taxon>
        <taxon>Streptophyta</taxon>
        <taxon>Embryophyta</taxon>
        <taxon>Tracheophyta</taxon>
        <taxon>Spermatophyta</taxon>
        <taxon>Magnoliopsida</taxon>
        <taxon>Liliopsida</taxon>
        <taxon>Poales</taxon>
        <taxon>Poaceae</taxon>
        <taxon>PACMAD clade</taxon>
        <taxon>Panicoideae</taxon>
        <taxon>Panicodae</taxon>
        <taxon>Paniceae</taxon>
        <taxon>Melinidinae</taxon>
        <taxon>Urochloa</taxon>
    </lineage>
</organism>
<dbReference type="EMBL" id="OZ075139">
    <property type="protein sequence ID" value="CAL5017541.1"/>
    <property type="molecule type" value="Genomic_DNA"/>
</dbReference>
<evidence type="ECO:0000256" key="4">
    <source>
        <dbReference type="ARBA" id="ARBA00023054"/>
    </source>
</evidence>
<keyword evidence="8 9" id="KW-0539">Nucleus</keyword>
<evidence type="ECO:0000256" key="1">
    <source>
        <dbReference type="ARBA" id="ARBA00004123"/>
    </source>
</evidence>
<dbReference type="PANTHER" id="PTHR45654:SF28">
    <property type="entry name" value="HOMEODOMAIN LEUCINE ZIPPER FAMILY IV PROTEIN"/>
    <property type="match status" value="1"/>
</dbReference>
<dbReference type="PANTHER" id="PTHR45654">
    <property type="entry name" value="HOMEOBOX-LEUCINE ZIPPER PROTEIN MERISTEM L1"/>
    <property type="match status" value="1"/>
</dbReference>
<evidence type="ECO:0000256" key="11">
    <source>
        <dbReference type="SAM" id="MobiDB-lite"/>
    </source>
</evidence>
<evidence type="ECO:0000256" key="3">
    <source>
        <dbReference type="ARBA" id="ARBA00023015"/>
    </source>
</evidence>
<evidence type="ECO:0000256" key="9">
    <source>
        <dbReference type="PROSITE-ProRule" id="PRU00108"/>
    </source>
</evidence>
<dbReference type="Pfam" id="PF00046">
    <property type="entry name" value="Homeodomain"/>
    <property type="match status" value="1"/>
</dbReference>
<name>A0ABC9CGJ4_9POAL</name>
<comment type="similarity">
    <text evidence="2">Belongs to the HD-ZIP homeobox family. Class IV subfamily.</text>
</comment>
<evidence type="ECO:0000256" key="2">
    <source>
        <dbReference type="ARBA" id="ARBA00006789"/>
    </source>
</evidence>
<feature type="domain" description="START" evidence="13">
    <location>
        <begin position="219"/>
        <end position="454"/>
    </location>
</feature>
<dbReference type="InterPro" id="IPR057993">
    <property type="entry name" value="HD-Zip_IV_C"/>
</dbReference>
<dbReference type="Gene3D" id="1.10.10.60">
    <property type="entry name" value="Homeodomain-like"/>
    <property type="match status" value="1"/>
</dbReference>
<dbReference type="AlphaFoldDB" id="A0ABC9CGJ4"/>
<feature type="compositionally biased region" description="Basic and acidic residues" evidence="11">
    <location>
        <begin position="32"/>
        <end position="42"/>
    </location>
</feature>
<feature type="domain" description="Homeobox" evidence="12">
    <location>
        <begin position="56"/>
        <end position="116"/>
    </location>
</feature>
<proteinExistence type="inferred from homology"/>
<dbReference type="Pfam" id="PF01852">
    <property type="entry name" value="START"/>
    <property type="match status" value="1"/>
</dbReference>
<gene>
    <name evidence="14" type="ORF">URODEC1_LOCUS73849</name>
</gene>
<dbReference type="SUPFAM" id="SSF46689">
    <property type="entry name" value="Homeodomain-like"/>
    <property type="match status" value="1"/>
</dbReference>
<dbReference type="PROSITE" id="PS50071">
    <property type="entry name" value="HOMEOBOX_2"/>
    <property type="match status" value="1"/>
</dbReference>
<evidence type="ECO:0000313" key="14">
    <source>
        <dbReference type="EMBL" id="CAL5017541.1"/>
    </source>
</evidence>
<dbReference type="Pfam" id="PF25797">
    <property type="entry name" value="PDF2_C"/>
    <property type="match status" value="1"/>
</dbReference>
<dbReference type="CDD" id="cd08875">
    <property type="entry name" value="START_ArGLABRA2_like"/>
    <property type="match status" value="1"/>
</dbReference>
<dbReference type="CDD" id="cd00086">
    <property type="entry name" value="homeodomain"/>
    <property type="match status" value="1"/>
</dbReference>
<dbReference type="PROSITE" id="PS50848">
    <property type="entry name" value="START"/>
    <property type="match status" value="1"/>
</dbReference>
<dbReference type="GO" id="GO:0005634">
    <property type="term" value="C:nucleus"/>
    <property type="evidence" value="ECO:0007669"/>
    <property type="project" value="UniProtKB-SubCell"/>
</dbReference>
<dbReference type="InterPro" id="IPR001356">
    <property type="entry name" value="HD"/>
</dbReference>
<evidence type="ECO:0000256" key="10">
    <source>
        <dbReference type="RuleBase" id="RU000682"/>
    </source>
</evidence>
<keyword evidence="15" id="KW-1185">Reference proteome</keyword>
<keyword evidence="5 9" id="KW-0238">DNA-binding</keyword>
<keyword evidence="6 9" id="KW-0371">Homeobox</keyword>
<evidence type="ECO:0000259" key="12">
    <source>
        <dbReference type="PROSITE" id="PS50071"/>
    </source>
</evidence>
<evidence type="ECO:0000313" key="15">
    <source>
        <dbReference type="Proteomes" id="UP001497457"/>
    </source>
</evidence>
<evidence type="ECO:0000256" key="8">
    <source>
        <dbReference type="ARBA" id="ARBA00023242"/>
    </source>
</evidence>
<evidence type="ECO:0000256" key="5">
    <source>
        <dbReference type="ARBA" id="ARBA00023125"/>
    </source>
</evidence>
<reference evidence="14 15" key="2">
    <citation type="submission" date="2024-10" db="EMBL/GenBank/DDBJ databases">
        <authorList>
            <person name="Ryan C."/>
        </authorList>
    </citation>
    <scope>NUCLEOTIDE SEQUENCE [LARGE SCALE GENOMIC DNA]</scope>
</reference>
<evidence type="ECO:0000259" key="13">
    <source>
        <dbReference type="PROSITE" id="PS50848"/>
    </source>
</evidence>
<feature type="region of interest" description="Disordered" evidence="11">
    <location>
        <begin position="29"/>
        <end position="64"/>
    </location>
</feature>
<keyword evidence="4" id="KW-0175">Coiled coil</keyword>
<accession>A0ABC9CGJ4</accession>
<comment type="subcellular location">
    <subcellularLocation>
        <location evidence="1 9 10">Nucleus</location>
    </subcellularLocation>
</comment>
<dbReference type="InterPro" id="IPR009057">
    <property type="entry name" value="Homeodomain-like_sf"/>
</dbReference>
<dbReference type="SMART" id="SM00389">
    <property type="entry name" value="HOX"/>
    <property type="match status" value="1"/>
</dbReference>
<dbReference type="InterPro" id="IPR002913">
    <property type="entry name" value="START_lipid-bd_dom"/>
</dbReference>
<dbReference type="GO" id="GO:0003677">
    <property type="term" value="F:DNA binding"/>
    <property type="evidence" value="ECO:0007669"/>
    <property type="project" value="UniProtKB-UniRule"/>
</dbReference>
<dbReference type="SUPFAM" id="SSF55961">
    <property type="entry name" value="Bet v1-like"/>
    <property type="match status" value="1"/>
</dbReference>
<sequence>MENEGQLNDNGLGDDMAWEYPVEYDTDALLGAEDHHVDSNERTDDEDYCPESETTQRPSKRSKRFTVQQVQELEATFQVCTHPEPELRQELGAKIGLQERQVKFWFQNRRSLMKLKACGNEIRDLQQENAKLHNDNIELKQLMLEPTCLKCRDPIGANQAASERQLLLNENARLKGELLRAKADLDSSRRAEHRPQSMSSEHQASAYMDPAVPFTNTCRTSQKGKLPWLAERALKELVMLANKGEPMWQPTIDGEVLSHQHYDLHTFPGLLGLCPRGFIVEATRESDMIKCDAVNLVGLLTDVSQWSEMFSNIVSYVRSSNVISSSGSFWCDGLIQLMDVEFWVQSPRLPTRDVRFLRYSKMVDNRKWAVVDVSVDGSNGDEQEGSNTGYRLLPSGCLLEDMNGGFCKVTWVVHGEYLEAGVPIDFRKFFHSGQAYGACRWLGSLQRQCEYMAVLGSGHVPSSSSSGASISARGKLCVLGLAQRMTASFYAAVSGPVTVAATNIVDKWCVSSGTEAERLDATVRMVTWNCAEIMPGEPEIMVMSATTTVRLPGTPPQRVFEYICNLQHRGEWDNFLNGDTVKEVSYVATSARIHGNAVSVLRPTVVADERHETNSNMLILQQSSTDTSGSLVVYSLVQENLMRRIMAGAENAVFLLPSGFTILPDGHGKAHCSSESSSSSVPNDHNNGAGALLTVAFQEMLTSFPSGNLAAKTFDDAGQRLCNAIKKIKDAVGVNDVTPA</sequence>
<evidence type="ECO:0000256" key="6">
    <source>
        <dbReference type="ARBA" id="ARBA00023155"/>
    </source>
</evidence>
<feature type="DNA-binding region" description="Homeobox" evidence="9">
    <location>
        <begin position="58"/>
        <end position="117"/>
    </location>
</feature>